<dbReference type="AlphaFoldDB" id="A0A1M5HAY4"/>
<reference evidence="2" key="1">
    <citation type="submission" date="2016-11" db="EMBL/GenBank/DDBJ databases">
        <authorList>
            <person name="Varghese N."/>
            <person name="Submissions S."/>
        </authorList>
    </citation>
    <scope>NUCLEOTIDE SEQUENCE [LARGE SCALE GENOMIC DNA]</scope>
    <source>
        <strain evidence="2">CGMCC 1.8995</strain>
    </source>
</reference>
<dbReference type="RefSeq" id="WP_073319859.1">
    <property type="nucleotide sequence ID" value="NZ_FQWD01000002.1"/>
</dbReference>
<organism evidence="1 2">
    <name type="scientific">Marisediminitalea aggregata</name>
    <dbReference type="NCBI Taxonomy" id="634436"/>
    <lineage>
        <taxon>Bacteria</taxon>
        <taxon>Pseudomonadati</taxon>
        <taxon>Pseudomonadota</taxon>
        <taxon>Gammaproteobacteria</taxon>
        <taxon>Alteromonadales</taxon>
        <taxon>Alteromonadaceae</taxon>
        <taxon>Marisediminitalea</taxon>
    </lineage>
</organism>
<name>A0A1M5HAY4_9ALTE</name>
<proteinExistence type="predicted"/>
<dbReference type="EMBL" id="FQWD01000002">
    <property type="protein sequence ID" value="SHG13096.1"/>
    <property type="molecule type" value="Genomic_DNA"/>
</dbReference>
<accession>A0A1M5HAY4</accession>
<protein>
    <submittedName>
        <fullName evidence="1">Uncharacterized protein</fullName>
    </submittedName>
</protein>
<keyword evidence="2" id="KW-1185">Reference proteome</keyword>
<sequence length="337" mass="37754">MSNLAVSAERPLPNAPRVQLSSGASCVPQHYLQYVQTQRSIEQVALECAFNDNTIIFAGQDSHGLYVQIGLVGFDTYLPVASQSKRKIVYGRKWRIDYNVPTSELVQTIFLAIKKAREHEVRELLKIRFDNHASAPFSTHQDARLIAEQADRLFDVQTPLSLMQFRRQATTLMKRSRYDTSPIQILNIEQRFNQQVLVDIHMPGGDTPMLNDTADSSLTLLLPAPSVNALLFALMDALIAKSDRLVSEAFTYQGVARFSHAISVEELAGLSVHTRLADKQAPRSFRHQLKQYNHVTDASRVPNVVTPELAESIRSRLADFGELAGHYPTFTVPPSLT</sequence>
<dbReference type="STRING" id="634436.SAMN05216361_1387"/>
<gene>
    <name evidence="1" type="ORF">SAMN05216361_1387</name>
</gene>
<dbReference type="OrthoDB" id="8582784at2"/>
<evidence type="ECO:0000313" key="2">
    <source>
        <dbReference type="Proteomes" id="UP000184520"/>
    </source>
</evidence>
<evidence type="ECO:0000313" key="1">
    <source>
        <dbReference type="EMBL" id="SHG13096.1"/>
    </source>
</evidence>
<dbReference type="Proteomes" id="UP000184520">
    <property type="component" value="Unassembled WGS sequence"/>
</dbReference>